<organism evidence="2">
    <name type="scientific">uncultured Friedmanniella sp</name>
    <dbReference type="NCBI Taxonomy" id="335381"/>
    <lineage>
        <taxon>Bacteria</taxon>
        <taxon>Bacillati</taxon>
        <taxon>Actinomycetota</taxon>
        <taxon>Actinomycetes</taxon>
        <taxon>Propionibacteriales</taxon>
        <taxon>Nocardioidaceae</taxon>
        <taxon>Friedmanniella</taxon>
        <taxon>environmental samples</taxon>
    </lineage>
</organism>
<evidence type="ECO:0000256" key="1">
    <source>
        <dbReference type="SAM" id="MobiDB-lite"/>
    </source>
</evidence>
<proteinExistence type="predicted"/>
<sequence>DRLHPPGQPRAARRPRPDALAGPTGPRQRLRRDRHPLHGLRVDQL</sequence>
<dbReference type="EMBL" id="CADCTS010000183">
    <property type="protein sequence ID" value="CAA9300502.1"/>
    <property type="molecule type" value="Genomic_DNA"/>
</dbReference>
<feature type="compositionally biased region" description="Basic residues" evidence="1">
    <location>
        <begin position="28"/>
        <end position="38"/>
    </location>
</feature>
<name>A0A6J4KBR2_9ACTN</name>
<protein>
    <submittedName>
        <fullName evidence="2">Uncharacterized protein</fullName>
    </submittedName>
</protein>
<reference evidence="2" key="1">
    <citation type="submission" date="2020-02" db="EMBL/GenBank/DDBJ databases">
        <authorList>
            <person name="Meier V. D."/>
        </authorList>
    </citation>
    <scope>NUCLEOTIDE SEQUENCE</scope>
    <source>
        <strain evidence="2">AVDCRST_MAG48</strain>
    </source>
</reference>
<dbReference type="AlphaFoldDB" id="A0A6J4KBR2"/>
<feature type="region of interest" description="Disordered" evidence="1">
    <location>
        <begin position="1"/>
        <end position="45"/>
    </location>
</feature>
<feature type="non-terminal residue" evidence="2">
    <location>
        <position position="45"/>
    </location>
</feature>
<feature type="non-terminal residue" evidence="2">
    <location>
        <position position="1"/>
    </location>
</feature>
<evidence type="ECO:0000313" key="2">
    <source>
        <dbReference type="EMBL" id="CAA9300502.1"/>
    </source>
</evidence>
<gene>
    <name evidence="2" type="ORF">AVDCRST_MAG48-1284</name>
</gene>
<accession>A0A6J4KBR2</accession>